<gene>
    <name evidence="2" type="ORF">AWB68_03965</name>
</gene>
<reference evidence="2" key="1">
    <citation type="submission" date="2016-01" db="EMBL/GenBank/DDBJ databases">
        <authorList>
            <person name="Peeters C."/>
        </authorList>
    </citation>
    <scope>NUCLEOTIDE SEQUENCE [LARGE SCALE GENOMIC DNA]</scope>
    <source>
        <strain evidence="2">LMG 22940</strain>
    </source>
</reference>
<sequence>MAPVHLHVTGLLMPSHQWQADMNTDDARLARPGLAALCVASLAALVGCGGNACIGLDGCSGANVAPSVVLSGTAATGKALASAMVSFTCAQGSGSALSDGGGHYNITFNATLPCILAVTSGGMTLHSLGFAGGTFNTTPETELMLVYLAAQLGTTESGLIAGFPGNSRFQQVLANQTDVLAAQSAVVANLQSRYSVTLTAPAFLTTPFVVGQAGVDSDLGALATAGAIDANGMPDPAAVSLISAAGAAHPLTTTSAPSSGTGGTTGATGGMM</sequence>
<feature type="region of interest" description="Disordered" evidence="1">
    <location>
        <begin position="252"/>
        <end position="272"/>
    </location>
</feature>
<dbReference type="AlphaFoldDB" id="A0A158JMQ6"/>
<dbReference type="Proteomes" id="UP000054770">
    <property type="component" value="Unassembled WGS sequence"/>
</dbReference>
<evidence type="ECO:0000256" key="1">
    <source>
        <dbReference type="SAM" id="MobiDB-lite"/>
    </source>
</evidence>
<evidence type="ECO:0000313" key="2">
    <source>
        <dbReference type="EMBL" id="SAL69610.1"/>
    </source>
</evidence>
<name>A0A158JMQ6_9BURK</name>
<feature type="compositionally biased region" description="Gly residues" evidence="1">
    <location>
        <begin position="260"/>
        <end position="272"/>
    </location>
</feature>
<comment type="caution">
    <text evidence="2">The sequence shown here is derived from an EMBL/GenBank/DDBJ whole genome shotgun (WGS) entry which is preliminary data.</text>
</comment>
<evidence type="ECO:0000313" key="3">
    <source>
        <dbReference type="Proteomes" id="UP000054770"/>
    </source>
</evidence>
<organism evidence="2 3">
    <name type="scientific">Caballeronia choica</name>
    <dbReference type="NCBI Taxonomy" id="326476"/>
    <lineage>
        <taxon>Bacteria</taxon>
        <taxon>Pseudomonadati</taxon>
        <taxon>Pseudomonadota</taxon>
        <taxon>Betaproteobacteria</taxon>
        <taxon>Burkholderiales</taxon>
        <taxon>Burkholderiaceae</taxon>
        <taxon>Caballeronia</taxon>
    </lineage>
</organism>
<accession>A0A158JMQ6</accession>
<protein>
    <submittedName>
        <fullName evidence="2">Lipoprotein</fullName>
    </submittedName>
</protein>
<keyword evidence="2" id="KW-0449">Lipoprotein</keyword>
<dbReference type="EMBL" id="FCON02000044">
    <property type="protein sequence ID" value="SAL69610.1"/>
    <property type="molecule type" value="Genomic_DNA"/>
</dbReference>
<keyword evidence="3" id="KW-1185">Reference proteome</keyword>
<proteinExistence type="predicted"/>